<evidence type="ECO:0000313" key="3">
    <source>
        <dbReference type="Proteomes" id="UP000824469"/>
    </source>
</evidence>
<protein>
    <submittedName>
        <fullName evidence="2">Uncharacterized protein</fullName>
    </submittedName>
</protein>
<proteinExistence type="predicted"/>
<feature type="transmembrane region" description="Helical" evidence="1">
    <location>
        <begin position="93"/>
        <end position="112"/>
    </location>
</feature>
<keyword evidence="3" id="KW-1185">Reference proteome</keyword>
<feature type="non-terminal residue" evidence="2">
    <location>
        <position position="1"/>
    </location>
</feature>
<keyword evidence="1" id="KW-1133">Transmembrane helix</keyword>
<name>A0AA38G0M0_TAXCH</name>
<dbReference type="EMBL" id="JAHRHJ020000005">
    <property type="protein sequence ID" value="KAH9314082.1"/>
    <property type="molecule type" value="Genomic_DNA"/>
</dbReference>
<comment type="caution">
    <text evidence="2">The sequence shown here is derived from an EMBL/GenBank/DDBJ whole genome shotgun (WGS) entry which is preliminary data.</text>
</comment>
<sequence length="194" mass="21881">FLMARQNIAEVRTIVLHFIKLMHRVNLVEALDEFGQTQALLASIHEGHTLEEVRQVIMELLAHNLVLMRFAEGVHVTCEDGNAEGKRLEKLDLLGLLALVFTEFVGIVGLYSKLDFTYNFLLCTSREGAKSGDKGFCGVIHVLTYLGLSFLSLWFLFVFGSFVPCMLACDFFLVYGLYGFMSDQFKIGWDPSNP</sequence>
<feature type="transmembrane region" description="Helical" evidence="1">
    <location>
        <begin position="153"/>
        <end position="178"/>
    </location>
</feature>
<reference evidence="2 3" key="1">
    <citation type="journal article" date="2021" name="Nat. Plants">
        <title>The Taxus genome provides insights into paclitaxel biosynthesis.</title>
        <authorList>
            <person name="Xiong X."/>
            <person name="Gou J."/>
            <person name="Liao Q."/>
            <person name="Li Y."/>
            <person name="Zhou Q."/>
            <person name="Bi G."/>
            <person name="Li C."/>
            <person name="Du R."/>
            <person name="Wang X."/>
            <person name="Sun T."/>
            <person name="Guo L."/>
            <person name="Liang H."/>
            <person name="Lu P."/>
            <person name="Wu Y."/>
            <person name="Zhang Z."/>
            <person name="Ro D.K."/>
            <person name="Shang Y."/>
            <person name="Huang S."/>
            <person name="Yan J."/>
        </authorList>
    </citation>
    <scope>NUCLEOTIDE SEQUENCE [LARGE SCALE GENOMIC DNA]</scope>
    <source>
        <strain evidence="2">Ta-2019</strain>
    </source>
</reference>
<accession>A0AA38G0M0</accession>
<evidence type="ECO:0000313" key="2">
    <source>
        <dbReference type="EMBL" id="KAH9314082.1"/>
    </source>
</evidence>
<gene>
    <name evidence="2" type="ORF">KI387_022709</name>
</gene>
<keyword evidence="1" id="KW-0812">Transmembrane</keyword>
<evidence type="ECO:0000256" key="1">
    <source>
        <dbReference type="SAM" id="Phobius"/>
    </source>
</evidence>
<keyword evidence="1" id="KW-0472">Membrane</keyword>
<organism evidence="2 3">
    <name type="scientific">Taxus chinensis</name>
    <name type="common">Chinese yew</name>
    <name type="synonym">Taxus wallichiana var. chinensis</name>
    <dbReference type="NCBI Taxonomy" id="29808"/>
    <lineage>
        <taxon>Eukaryota</taxon>
        <taxon>Viridiplantae</taxon>
        <taxon>Streptophyta</taxon>
        <taxon>Embryophyta</taxon>
        <taxon>Tracheophyta</taxon>
        <taxon>Spermatophyta</taxon>
        <taxon>Pinopsida</taxon>
        <taxon>Pinidae</taxon>
        <taxon>Conifers II</taxon>
        <taxon>Cupressales</taxon>
        <taxon>Taxaceae</taxon>
        <taxon>Taxus</taxon>
    </lineage>
</organism>
<dbReference type="AlphaFoldDB" id="A0AA38G0M0"/>
<dbReference type="Proteomes" id="UP000824469">
    <property type="component" value="Unassembled WGS sequence"/>
</dbReference>